<protein>
    <submittedName>
        <fullName evidence="6">Leucine-rich repeat-containing protein let-4-like</fullName>
    </submittedName>
</protein>
<keyword evidence="1" id="KW-0433">Leucine-rich repeat</keyword>
<dbReference type="Pfam" id="PF13855">
    <property type="entry name" value="LRR_8"/>
    <property type="match status" value="1"/>
</dbReference>
<dbReference type="InterPro" id="IPR001611">
    <property type="entry name" value="Leu-rich_rpt"/>
</dbReference>
<sequence length="349" mass="39546">MCKLVILLVAAVVITVTHAHPHPDPPCPSMHVLRECTCTSPYNGYPNIVCDGHDMSSSEAFSVMAALPRGITYSHIELHGFYDMEEVPEHVFNGLHFEHGSLKIDDSHHHGVAPVLHEHSFEEMYHLEELTLSYLKLTALPMSIGFTIIDQIVRFSLKGNDITWPHMDDDTCYPHNAIVEFNMAENNLEYIDQRALCGMTNLKVLDLSSAAVFYLQPGTFAYAENLETLELAGNGLVSLQQGVFAGLHHVEHLDFTGNRLTWIVPGAFDDTEGIRTVDMPNQHLYYIAEDAFRGLTDIEEIDLSGNHLTTLARNVFDDNLFDHHHHHYHHHNHHDDHVHIDLTGRWRCS</sequence>
<dbReference type="SUPFAM" id="SSF52058">
    <property type="entry name" value="L domain-like"/>
    <property type="match status" value="1"/>
</dbReference>
<evidence type="ECO:0000256" key="1">
    <source>
        <dbReference type="ARBA" id="ARBA00022614"/>
    </source>
</evidence>
<dbReference type="GeneID" id="106816414"/>
<feature type="signal peptide" evidence="4">
    <location>
        <begin position="1"/>
        <end position="19"/>
    </location>
</feature>
<gene>
    <name evidence="6" type="primary">LOC106816414</name>
</gene>
<dbReference type="SMART" id="SM00369">
    <property type="entry name" value="LRR_TYP"/>
    <property type="match status" value="5"/>
</dbReference>
<name>A0ABM1EWD7_PRICU</name>
<evidence type="ECO:0000256" key="3">
    <source>
        <dbReference type="ARBA" id="ARBA00022737"/>
    </source>
</evidence>
<accession>A0ABM1EWD7</accession>
<evidence type="ECO:0000313" key="6">
    <source>
        <dbReference type="RefSeq" id="XP_014676508.1"/>
    </source>
</evidence>
<evidence type="ECO:0000313" key="5">
    <source>
        <dbReference type="Proteomes" id="UP000695022"/>
    </source>
</evidence>
<evidence type="ECO:0000256" key="2">
    <source>
        <dbReference type="ARBA" id="ARBA00022729"/>
    </source>
</evidence>
<reference evidence="6" key="1">
    <citation type="submission" date="2025-08" db="UniProtKB">
        <authorList>
            <consortium name="RefSeq"/>
        </authorList>
    </citation>
    <scope>IDENTIFICATION</scope>
</reference>
<dbReference type="Gene3D" id="3.80.10.10">
    <property type="entry name" value="Ribonuclease Inhibitor"/>
    <property type="match status" value="1"/>
</dbReference>
<keyword evidence="5" id="KW-1185">Reference proteome</keyword>
<proteinExistence type="predicted"/>
<feature type="chain" id="PRO_5046415710" evidence="4">
    <location>
        <begin position="20"/>
        <end position="349"/>
    </location>
</feature>
<dbReference type="PANTHER" id="PTHR24373">
    <property type="entry name" value="SLIT RELATED LEUCINE-RICH REPEAT NEURONAL PROTEIN"/>
    <property type="match status" value="1"/>
</dbReference>
<dbReference type="InterPro" id="IPR032675">
    <property type="entry name" value="LRR_dom_sf"/>
</dbReference>
<dbReference type="InterPro" id="IPR050328">
    <property type="entry name" value="Dev_Immune_Receptor"/>
</dbReference>
<organism evidence="5 6">
    <name type="scientific">Priapulus caudatus</name>
    <name type="common">Priapulid worm</name>
    <dbReference type="NCBI Taxonomy" id="37621"/>
    <lineage>
        <taxon>Eukaryota</taxon>
        <taxon>Metazoa</taxon>
        <taxon>Ecdysozoa</taxon>
        <taxon>Scalidophora</taxon>
        <taxon>Priapulida</taxon>
        <taxon>Priapulimorpha</taxon>
        <taxon>Priapulimorphida</taxon>
        <taxon>Priapulidae</taxon>
        <taxon>Priapulus</taxon>
    </lineage>
</organism>
<keyword evidence="2 4" id="KW-0732">Signal</keyword>
<evidence type="ECO:0000256" key="4">
    <source>
        <dbReference type="SAM" id="SignalP"/>
    </source>
</evidence>
<dbReference type="InterPro" id="IPR003591">
    <property type="entry name" value="Leu-rich_rpt_typical-subtyp"/>
</dbReference>
<dbReference type="PANTHER" id="PTHR24373:SF275">
    <property type="entry name" value="TIR DOMAIN-CONTAINING PROTEIN"/>
    <property type="match status" value="1"/>
</dbReference>
<dbReference type="Proteomes" id="UP000695022">
    <property type="component" value="Unplaced"/>
</dbReference>
<dbReference type="RefSeq" id="XP_014676508.1">
    <property type="nucleotide sequence ID" value="XM_014821022.1"/>
</dbReference>
<keyword evidence="3" id="KW-0677">Repeat</keyword>